<dbReference type="SUPFAM" id="SSF141571">
    <property type="entry name" value="Pentapeptide repeat-like"/>
    <property type="match status" value="2"/>
</dbReference>
<evidence type="ECO:0000313" key="1">
    <source>
        <dbReference type="EMBL" id="AOY79386.2"/>
    </source>
</evidence>
<sequence length="447" mass="50047">MKLKQILNQIKVSMSWSKASHQDIDKIAFKLYNNRQITEKTGNAEQDWIKAKKIANNPFKLLLFKCNQPLIKTEKIFLEPVLDYLKRLALLEILELLGNISLLVGVIVFIAGEEDRRNSEIYQAWQVITAAHNQAGSGGRIQALEFLNSEPRRIPWFWLTWKRESLRGLEAPKAYLREVELSDAHLANANLQEADLQGANLQEADLQGAILQGANLREANLPEANLPEANLQGADLQQANLQGASLPEANLQGADLQQANLQEAFLGTGYLAAFFQEANLQKANLQGANLQKTYLDGVNLQEADLKYANLQEADLKYANLQEADLQGVNLQEGNLKYANLRKANLQGANLQDATLEGANLQDANLQDATLEGANLQDANLKNVLYSDKTTLEAVCKKNNMSYPCPTIFPKDFDPKTAGMKLIKDLKDIPTQGNYWIERYKPPSHWRL</sequence>
<dbReference type="Proteomes" id="UP000176944">
    <property type="component" value="Chromosome"/>
</dbReference>
<dbReference type="InterPro" id="IPR001646">
    <property type="entry name" value="5peptide_repeat"/>
</dbReference>
<name>A0A1D9FVI7_MOOP1</name>
<dbReference type="InterPro" id="IPR051082">
    <property type="entry name" value="Pentapeptide-BTB/POZ_domain"/>
</dbReference>
<accession>A0A1D9FVI7</accession>
<dbReference type="Pfam" id="PF00805">
    <property type="entry name" value="Pentapeptide"/>
    <property type="match status" value="4"/>
</dbReference>
<gene>
    <name evidence="1" type="ORF">BJP36_05100</name>
</gene>
<dbReference type="AlphaFoldDB" id="A0A1D9FVI7"/>
<proteinExistence type="predicted"/>
<dbReference type="EMBL" id="CP017708">
    <property type="protein sequence ID" value="AOY79386.2"/>
    <property type="molecule type" value="Genomic_DNA"/>
</dbReference>
<dbReference type="PANTHER" id="PTHR14136:SF17">
    <property type="entry name" value="BTB_POZ DOMAIN-CONTAINING PROTEIN KCTD9"/>
    <property type="match status" value="1"/>
</dbReference>
<reference evidence="1" key="1">
    <citation type="journal article" date="2017" name="Proc. Natl. Acad. Sci. U.S.A.">
        <title>Comparative genomics uncovers the prolific and distinctive metabolic potential of the cyanobacterial genus Moorea.</title>
        <authorList>
            <person name="Leao T."/>
            <person name="Castelao G."/>
            <person name="Korobeynikov A."/>
            <person name="Monroe E.A."/>
            <person name="Podell S."/>
            <person name="Glukhov E."/>
            <person name="Allen E.E."/>
            <person name="Gerwick W.H."/>
            <person name="Gerwick L."/>
        </authorList>
    </citation>
    <scope>NUCLEOTIDE SEQUENCE</scope>
    <source>
        <strain evidence="1">JHB</strain>
    </source>
</reference>
<reference evidence="1" key="2">
    <citation type="submission" date="2022-10" db="EMBL/GenBank/DDBJ databases">
        <authorList>
            <person name="Ngo T.-E."/>
        </authorList>
    </citation>
    <scope>NUCLEOTIDE SEQUENCE</scope>
    <source>
        <strain evidence="1">JHB</strain>
    </source>
</reference>
<dbReference type="PANTHER" id="PTHR14136">
    <property type="entry name" value="BTB_POZ DOMAIN-CONTAINING PROTEIN KCTD9"/>
    <property type="match status" value="1"/>
</dbReference>
<protein>
    <submittedName>
        <fullName evidence="1">Pentapeptide repeat-containing protein</fullName>
    </submittedName>
</protein>
<dbReference type="Gene3D" id="2.160.20.80">
    <property type="entry name" value="E3 ubiquitin-protein ligase SopA"/>
    <property type="match status" value="2"/>
</dbReference>
<organism evidence="1">
    <name type="scientific">Moorena producens (strain JHB)</name>
    <dbReference type="NCBI Taxonomy" id="1454205"/>
    <lineage>
        <taxon>Bacteria</taxon>
        <taxon>Bacillati</taxon>
        <taxon>Cyanobacteriota</taxon>
        <taxon>Cyanophyceae</taxon>
        <taxon>Coleofasciculales</taxon>
        <taxon>Coleofasciculaceae</taxon>
        <taxon>Moorena</taxon>
    </lineage>
</organism>